<dbReference type="InterPro" id="IPR008984">
    <property type="entry name" value="SMAD_FHA_dom_sf"/>
</dbReference>
<feature type="domain" description="FHA" evidence="2">
    <location>
        <begin position="27"/>
        <end position="95"/>
    </location>
</feature>
<protein>
    <submittedName>
        <fullName evidence="4">Uncharacterized protein</fullName>
    </submittedName>
</protein>
<evidence type="ECO:0000256" key="1">
    <source>
        <dbReference type="SAM" id="MobiDB-lite"/>
    </source>
</evidence>
<dbReference type="Proteomes" id="UP000030853">
    <property type="component" value="Unassembled WGS sequence"/>
</dbReference>
<dbReference type="RefSeq" id="WP_039335546.1">
    <property type="nucleotide sequence ID" value="NZ_JTJJ01000098.1"/>
</dbReference>
<dbReference type="SUPFAM" id="SSF49879">
    <property type="entry name" value="SMAD/FHA domain"/>
    <property type="match status" value="1"/>
</dbReference>
<dbReference type="AlphaFoldDB" id="A0A0B1QZY6"/>
<feature type="domain" description="Type VI secretion system FHA" evidence="3">
    <location>
        <begin position="351"/>
        <end position="521"/>
    </location>
</feature>
<evidence type="ECO:0000259" key="2">
    <source>
        <dbReference type="Pfam" id="PF00498"/>
    </source>
</evidence>
<dbReference type="Pfam" id="PF20232">
    <property type="entry name" value="T6SS_FHA_C"/>
    <property type="match status" value="1"/>
</dbReference>
<accession>A0A0B1QZY6</accession>
<name>A0A0B1QZY6_9GAMM</name>
<evidence type="ECO:0000313" key="4">
    <source>
        <dbReference type="EMBL" id="KHJ65939.1"/>
    </source>
</evidence>
<feature type="compositionally biased region" description="Pro residues" evidence="1">
    <location>
        <begin position="279"/>
        <end position="297"/>
    </location>
</feature>
<organism evidence="4 5">
    <name type="scientific">Pantoea rodasii</name>
    <dbReference type="NCBI Taxonomy" id="1076549"/>
    <lineage>
        <taxon>Bacteria</taxon>
        <taxon>Pseudomonadati</taxon>
        <taxon>Pseudomonadota</taxon>
        <taxon>Gammaproteobacteria</taxon>
        <taxon>Enterobacterales</taxon>
        <taxon>Erwiniaceae</taxon>
        <taxon>Pantoea</taxon>
    </lineage>
</organism>
<comment type="caution">
    <text evidence="4">The sequence shown here is derived from an EMBL/GenBank/DDBJ whole genome shotgun (WGS) entry which is preliminary data.</text>
</comment>
<dbReference type="Pfam" id="PF00498">
    <property type="entry name" value="FHA"/>
    <property type="match status" value="1"/>
</dbReference>
<evidence type="ECO:0000259" key="3">
    <source>
        <dbReference type="Pfam" id="PF20232"/>
    </source>
</evidence>
<sequence length="537" mass="58651">MRFTLVESKNGVQPPLTSVDFYPPGGTIGRSEDNNFILPDDSRTISRLQLLVHTSAEGECRITNRGNVINVDFNGIPLEHGRQVELQSGDLLGIGDYTLEVSDIAGEIPAPRQPTLQATQATSIKRGIPSDVPGEIWDSLSRDFATPKVAPVAADAHHPLTQPAAKALNPVDPLAHEEQFTELAQLDVRESDPARLFTGSDLFQQPTILQDATPTTLRDQPQVAHQQPQTELDPLALFGSSGNAQPEDSDPFGLMNGQAQPLTPPDLFQPEAAPAALHTPPPEQPIPQPAEPAPIPTPRVQHISPEHSNASRASGRMGIDPVSYKTAAQRRAANTPGVDADLLQAFLNGADLADIDAKPHLDQEQMYLLGQLLSLFSQGTVALLSSRTMLKRGVNAEMTMILEQANNPFKLLPSGKSVLVQMFSSQMPGFMEPEKAVRDALVDLQAHQLGMIAGIRAIITAMLQSFNPDNLQQEESGRHLFTASRKAARWDSFVKRYQTIASEIDDDFHTLFGEAFLHAYDVEVNHYKDLQTQKTEK</sequence>
<dbReference type="Gene3D" id="2.60.200.20">
    <property type="match status" value="1"/>
</dbReference>
<dbReference type="InterPro" id="IPR000253">
    <property type="entry name" value="FHA_dom"/>
</dbReference>
<dbReference type="CDD" id="cd00060">
    <property type="entry name" value="FHA"/>
    <property type="match status" value="1"/>
</dbReference>
<reference evidence="4 5" key="1">
    <citation type="submission" date="2014-11" db="EMBL/GenBank/DDBJ databases">
        <title>Genome sequencing of Pantoea rodasii ND03.</title>
        <authorList>
            <person name="Muhamad Yunos N.Y."/>
            <person name="Chan K.-G."/>
        </authorList>
    </citation>
    <scope>NUCLEOTIDE SEQUENCE [LARGE SCALE GENOMIC DNA]</scope>
    <source>
        <strain evidence="4 5">ND03</strain>
    </source>
</reference>
<gene>
    <name evidence="4" type="ORF">QU24_21945</name>
</gene>
<dbReference type="NCBIfam" id="TIGR03354">
    <property type="entry name" value="VI_FHA"/>
    <property type="match status" value="1"/>
</dbReference>
<dbReference type="InterPro" id="IPR017735">
    <property type="entry name" value="T6SS_FHA"/>
</dbReference>
<dbReference type="InterPro" id="IPR046883">
    <property type="entry name" value="T6SS_FHA_C"/>
</dbReference>
<feature type="region of interest" description="Disordered" evidence="1">
    <location>
        <begin position="234"/>
        <end position="318"/>
    </location>
</feature>
<evidence type="ECO:0000313" key="5">
    <source>
        <dbReference type="Proteomes" id="UP000030853"/>
    </source>
</evidence>
<proteinExistence type="predicted"/>
<dbReference type="EMBL" id="JTJJ01000098">
    <property type="protein sequence ID" value="KHJ65939.1"/>
    <property type="molecule type" value="Genomic_DNA"/>
</dbReference>